<reference evidence="3" key="1">
    <citation type="journal article" date="2021" name="PeerJ">
        <title>Extensive microbial diversity within the chicken gut microbiome revealed by metagenomics and culture.</title>
        <authorList>
            <person name="Gilroy R."/>
            <person name="Ravi A."/>
            <person name="Getino M."/>
            <person name="Pursley I."/>
            <person name="Horton D.L."/>
            <person name="Alikhan N.F."/>
            <person name="Baker D."/>
            <person name="Gharbi K."/>
            <person name="Hall N."/>
            <person name="Watson M."/>
            <person name="Adriaenssens E.M."/>
            <person name="Foster-Nyarko E."/>
            <person name="Jarju S."/>
            <person name="Secka A."/>
            <person name="Antonio M."/>
            <person name="Oren A."/>
            <person name="Chaudhuri R.R."/>
            <person name="La Ragione R."/>
            <person name="Hildebrand F."/>
            <person name="Pallen M.J."/>
        </authorList>
    </citation>
    <scope>NUCLEOTIDE SEQUENCE</scope>
    <source>
        <strain evidence="3">ChiHecec2B26-7398</strain>
    </source>
</reference>
<feature type="transmembrane region" description="Helical" evidence="1">
    <location>
        <begin position="188"/>
        <end position="205"/>
    </location>
</feature>
<sequence length="589" mass="63341">MDPKRKTAARYALAAALALAAAAAMLRTLYTGLEIDEEYALSLGYRLVSGDRLFAQMWEPHQLSALTTAPLIALFRALTGGTTGVLLFVRGVMLAAKAGLGVWCYRSLRGALGRPAAYLAALGVFLFTPKWFLAPDYTSQQFHYTLAAFLCWYGYYAPGARQYRGLWRVAAGAVCACLSFLAYPQSVAAAPVLWLGMILLGRRGGEARVGPLPRGALAFAGGCAVCGGAFLLWVCAGMGFDLPALAARIGLVLHDPQYDFTAAQRLAVLAGQALTAAKFAFWPLLAALALWAVWLWRRRPEAPRAVEALLWLFTTCLSVRCAQYALADVGLDFRHLYLAAAVAGGCTFWLDRRCAQGGTARAVLFWLGWLPGLAAYLMILRSTLIGLSTTFMYLFWPAVCGAAALALRRPAASRGRGLALAVLGVFFLAAPLTMRLGLVQRTGWRAVPAGTALTRIETGPAKGIWADETAADMQQCLYEALAPYAGQKVLQAVGEQHGLGFLMADGTLEVAQASVISGTDSDPRFEQYYTDVPDKLPDVILYDDAEVRDMAAFHAWIEEHFAITGRCTVTHGTASLQVLVVDGWAGDAG</sequence>
<feature type="transmembrane region" description="Helical" evidence="1">
    <location>
        <begin position="279"/>
        <end position="296"/>
    </location>
</feature>
<evidence type="ECO:0000256" key="2">
    <source>
        <dbReference type="SAM" id="SignalP"/>
    </source>
</evidence>
<name>A0A9D2BU67_9FIRM</name>
<keyword evidence="2" id="KW-0732">Signal</keyword>
<evidence type="ECO:0000313" key="4">
    <source>
        <dbReference type="Proteomes" id="UP000886751"/>
    </source>
</evidence>
<feature type="transmembrane region" description="Helical" evidence="1">
    <location>
        <begin position="141"/>
        <end position="158"/>
    </location>
</feature>
<dbReference type="AlphaFoldDB" id="A0A9D2BU67"/>
<feature type="transmembrane region" description="Helical" evidence="1">
    <location>
        <begin position="217"/>
        <end position="240"/>
    </location>
</feature>
<feature type="transmembrane region" description="Helical" evidence="1">
    <location>
        <begin position="418"/>
        <end position="438"/>
    </location>
</feature>
<reference evidence="3" key="2">
    <citation type="submission" date="2021-04" db="EMBL/GenBank/DDBJ databases">
        <authorList>
            <person name="Gilroy R."/>
        </authorList>
    </citation>
    <scope>NUCLEOTIDE SEQUENCE</scope>
    <source>
        <strain evidence="3">ChiHecec2B26-7398</strain>
    </source>
</reference>
<feature type="transmembrane region" description="Helical" evidence="1">
    <location>
        <begin position="308"/>
        <end position="327"/>
    </location>
</feature>
<proteinExistence type="predicted"/>
<feature type="signal peptide" evidence="2">
    <location>
        <begin position="1"/>
        <end position="26"/>
    </location>
</feature>
<evidence type="ECO:0000313" key="3">
    <source>
        <dbReference type="EMBL" id="HIX95180.1"/>
    </source>
</evidence>
<evidence type="ECO:0000256" key="1">
    <source>
        <dbReference type="SAM" id="Phobius"/>
    </source>
</evidence>
<organism evidence="3 4">
    <name type="scientific">Candidatus Gemmiger excrementipullorum</name>
    <dbReference type="NCBI Taxonomy" id="2838610"/>
    <lineage>
        <taxon>Bacteria</taxon>
        <taxon>Bacillati</taxon>
        <taxon>Bacillota</taxon>
        <taxon>Clostridia</taxon>
        <taxon>Eubacteriales</taxon>
        <taxon>Gemmiger</taxon>
    </lineage>
</organism>
<dbReference type="Proteomes" id="UP000886751">
    <property type="component" value="Unassembled WGS sequence"/>
</dbReference>
<protein>
    <recommendedName>
        <fullName evidence="5">Glycosyltransferase RgtA/B/C/D-like domain-containing protein</fullName>
    </recommendedName>
</protein>
<feature type="chain" id="PRO_5038549150" description="Glycosyltransferase RgtA/B/C/D-like domain-containing protein" evidence="2">
    <location>
        <begin position="27"/>
        <end position="589"/>
    </location>
</feature>
<comment type="caution">
    <text evidence="3">The sequence shown here is derived from an EMBL/GenBank/DDBJ whole genome shotgun (WGS) entry which is preliminary data.</text>
</comment>
<evidence type="ECO:0008006" key="5">
    <source>
        <dbReference type="Google" id="ProtNLM"/>
    </source>
</evidence>
<dbReference type="EMBL" id="DXEI01000103">
    <property type="protein sequence ID" value="HIX95180.1"/>
    <property type="molecule type" value="Genomic_DNA"/>
</dbReference>
<gene>
    <name evidence="3" type="ORF">H9846_06955</name>
</gene>
<accession>A0A9D2BU67</accession>
<feature type="transmembrane region" description="Helical" evidence="1">
    <location>
        <begin position="165"/>
        <end position="182"/>
    </location>
</feature>
<feature type="transmembrane region" description="Helical" evidence="1">
    <location>
        <begin position="117"/>
        <end position="135"/>
    </location>
</feature>
<keyword evidence="1" id="KW-1133">Transmembrane helix</keyword>
<feature type="transmembrane region" description="Helical" evidence="1">
    <location>
        <begin position="362"/>
        <end position="379"/>
    </location>
</feature>
<feature type="transmembrane region" description="Helical" evidence="1">
    <location>
        <begin position="385"/>
        <end position="406"/>
    </location>
</feature>
<keyword evidence="1" id="KW-0812">Transmembrane</keyword>
<keyword evidence="1" id="KW-0472">Membrane</keyword>